<accession>A0A8H5BQB1</accession>
<dbReference type="AlphaFoldDB" id="A0A8H5BQB1"/>
<proteinExistence type="predicted"/>
<reference evidence="2 3" key="1">
    <citation type="journal article" date="2020" name="ISME J.">
        <title>Uncovering the hidden diversity of litter-decomposition mechanisms in mushroom-forming fungi.</title>
        <authorList>
            <person name="Floudas D."/>
            <person name="Bentzer J."/>
            <person name="Ahren D."/>
            <person name="Johansson T."/>
            <person name="Persson P."/>
            <person name="Tunlid A."/>
        </authorList>
    </citation>
    <scope>NUCLEOTIDE SEQUENCE [LARGE SCALE GENOMIC DNA]</scope>
    <source>
        <strain evidence="2 3">CBS 175.51</strain>
    </source>
</reference>
<dbReference type="PROSITE" id="PS50181">
    <property type="entry name" value="FBOX"/>
    <property type="match status" value="1"/>
</dbReference>
<evidence type="ECO:0000313" key="3">
    <source>
        <dbReference type="Proteomes" id="UP000541558"/>
    </source>
</evidence>
<name>A0A8H5BQB1_9AGAR</name>
<dbReference type="InterPro" id="IPR036047">
    <property type="entry name" value="F-box-like_dom_sf"/>
</dbReference>
<sequence>MNTRTLQDLPDDVLLSLLQVVCIEEWVSVALTCKRFARWLTERFFWLSALKSTQRFRPIACPFHHDLPKCPLSELREIGLRTLRLERNWSIDRPRPLGSAVCRAVHLGGHLDIIFQIPGTRLYLMHSMDDGHVACWDMGLGRRVTEPAYVAPLVIDVSAGVDELGCYSMALLHQNMKDGLSYSGIAVATVSYGAPGEAVNLALTFNQKLKDSAEYWDVFMTKEVVGAMMHSDYLPGDQPGEFKEVPLCVVAFNRASQARTIIESDLIWSELTGAYMGQTGSSICDGDLFLLVEDKEESNLFRFPSSLLPTDDKIDHPAWIKFKGVTTDAKNSEFCKTIRREVTSADRPNLSVQGESEGVFSTNPYYGIPIVSIRKEYYIRAAIGEVNEDEVPGETQGNTEGEGTNTHVDQAQLGALTPITPAGTMDWDTPRRAPTHENPTLEARFWTSVVQELDSDGAWELESGTAGSFEGAGTRTLAVSASSPIPGTVYESSESAWRLILIPPSGKVLAAVLKVEEDAPLLCASLDSMSRRERLRSICWNFRSR</sequence>
<protein>
    <recommendedName>
        <fullName evidence="1">F-box domain-containing protein</fullName>
    </recommendedName>
</protein>
<dbReference type="Proteomes" id="UP000541558">
    <property type="component" value="Unassembled WGS sequence"/>
</dbReference>
<dbReference type="OrthoDB" id="2937711at2759"/>
<dbReference type="SUPFAM" id="SSF81383">
    <property type="entry name" value="F-box domain"/>
    <property type="match status" value="1"/>
</dbReference>
<evidence type="ECO:0000259" key="1">
    <source>
        <dbReference type="PROSITE" id="PS50181"/>
    </source>
</evidence>
<organism evidence="2 3">
    <name type="scientific">Ephemerocybe angulata</name>
    <dbReference type="NCBI Taxonomy" id="980116"/>
    <lineage>
        <taxon>Eukaryota</taxon>
        <taxon>Fungi</taxon>
        <taxon>Dikarya</taxon>
        <taxon>Basidiomycota</taxon>
        <taxon>Agaricomycotina</taxon>
        <taxon>Agaricomycetes</taxon>
        <taxon>Agaricomycetidae</taxon>
        <taxon>Agaricales</taxon>
        <taxon>Agaricineae</taxon>
        <taxon>Psathyrellaceae</taxon>
        <taxon>Ephemerocybe</taxon>
    </lineage>
</organism>
<keyword evidence="3" id="KW-1185">Reference proteome</keyword>
<gene>
    <name evidence="2" type="ORF">D9611_000278</name>
</gene>
<feature type="domain" description="F-box" evidence="1">
    <location>
        <begin position="3"/>
        <end position="49"/>
    </location>
</feature>
<evidence type="ECO:0000313" key="2">
    <source>
        <dbReference type="EMBL" id="KAF5326618.1"/>
    </source>
</evidence>
<comment type="caution">
    <text evidence="2">The sequence shown here is derived from an EMBL/GenBank/DDBJ whole genome shotgun (WGS) entry which is preliminary data.</text>
</comment>
<dbReference type="CDD" id="cd09917">
    <property type="entry name" value="F-box_SF"/>
    <property type="match status" value="1"/>
</dbReference>
<dbReference type="EMBL" id="JAACJK010000163">
    <property type="protein sequence ID" value="KAF5326618.1"/>
    <property type="molecule type" value="Genomic_DNA"/>
</dbReference>
<dbReference type="InterPro" id="IPR001810">
    <property type="entry name" value="F-box_dom"/>
</dbReference>